<organism evidence="1">
    <name type="scientific">Bacillus thuringiensis</name>
    <dbReference type="NCBI Taxonomy" id="1428"/>
    <lineage>
        <taxon>Bacteria</taxon>
        <taxon>Bacillati</taxon>
        <taxon>Bacillota</taxon>
        <taxon>Bacilli</taxon>
        <taxon>Bacillales</taxon>
        <taxon>Bacillaceae</taxon>
        <taxon>Bacillus</taxon>
        <taxon>Bacillus cereus group</taxon>
    </lineage>
</organism>
<dbReference type="EMBL" id="VLPO01000190">
    <property type="protein sequence ID" value="KAB1342508.1"/>
    <property type="molecule type" value="Genomic_DNA"/>
</dbReference>
<name>A0A643LML7_BACTU</name>
<sequence>MFFENRNSTFLGLILDFWCGILFKNF</sequence>
<keyword evidence="1" id="KW-0614">Plasmid</keyword>
<accession>A0A643LML7</accession>
<proteinExistence type="predicted"/>
<comment type="caution">
    <text evidence="1">The sequence shown here is derived from an EMBL/GenBank/DDBJ whole genome shotgun (WGS) entry which is preliminary data.</text>
</comment>
<reference evidence="1" key="1">
    <citation type="submission" date="2019-07" db="EMBL/GenBank/DDBJ databases">
        <title>Draft genome sequence of Bacillus thuringiensis strain PT02.</title>
        <authorList>
            <person name="Nguyen H."/>
            <person name="Nguyen L.N."/>
            <person name="Nguyen H.T.T."/>
            <person name="Nguyen D.V."/>
            <person name="Le H.T.T."/>
        </authorList>
    </citation>
    <scope>NUCLEOTIDE SEQUENCE</scope>
    <source>
        <strain evidence="1">PT02</strain>
        <plasmid evidence="1">unnamed24</plasmid>
    </source>
</reference>
<geneLocation type="plasmid" evidence="1">
    <name>unnamed24</name>
</geneLocation>
<evidence type="ECO:0000313" key="1">
    <source>
        <dbReference type="EMBL" id="KAB1342508.1"/>
    </source>
</evidence>
<protein>
    <submittedName>
        <fullName evidence="1">Uncharacterized protein</fullName>
    </submittedName>
</protein>
<gene>
    <name evidence="1" type="ORF">FPG91_31060</name>
</gene>
<dbReference type="AlphaFoldDB" id="A0A643LML7"/>